<keyword evidence="2" id="KW-1185">Reference proteome</keyword>
<name>A0A4R0HC56_9ACTN</name>
<dbReference type="RefSeq" id="WP_131343670.1">
    <property type="nucleotide sequence ID" value="NZ_SJJZ01000003.1"/>
</dbReference>
<gene>
    <name evidence="1" type="ORF">E0H45_30785</name>
</gene>
<dbReference type="InterPro" id="IPR053545">
    <property type="entry name" value="Enoyl-CoA_hydratase-like"/>
</dbReference>
<keyword evidence="1" id="KW-0413">Isomerase</keyword>
<dbReference type="OrthoDB" id="6006525at2"/>
<dbReference type="CDD" id="cd06558">
    <property type="entry name" value="crotonase-like"/>
    <property type="match status" value="1"/>
</dbReference>
<dbReference type="Gene3D" id="3.90.226.10">
    <property type="entry name" value="2-enoyl-CoA Hydratase, Chain A, domain 1"/>
    <property type="match status" value="1"/>
</dbReference>
<comment type="caution">
    <text evidence="1">The sequence shown here is derived from an EMBL/GenBank/DDBJ whole genome shotgun (WGS) entry which is preliminary data.</text>
</comment>
<reference evidence="1 2" key="1">
    <citation type="submission" date="2019-02" db="EMBL/GenBank/DDBJ databases">
        <title>Kribbella capetownensis sp. nov. and Kribbella speibonae sp. nov., isolated from soil.</title>
        <authorList>
            <person name="Curtis S.M."/>
            <person name="Norton I."/>
            <person name="Everest G.J."/>
            <person name="Meyers P.R."/>
        </authorList>
    </citation>
    <scope>NUCLEOTIDE SEQUENCE [LARGE SCALE GENOMIC DNA]</scope>
    <source>
        <strain evidence="1 2">KCTC 29219</strain>
    </source>
</reference>
<dbReference type="PANTHER" id="PTHR43459:SF1">
    <property type="entry name" value="EG:BACN32G11.4 PROTEIN"/>
    <property type="match status" value="1"/>
</dbReference>
<sequence>MAGHGTGLISIGSGSALDGDLLAAIEQATATAERGDGVVLELHPGGGHQLWPGDVPVAAINRWERALRRLERVPAPVVAVASGSCTGPAAEVLLVADFRIVTRDFVFALGAGGSAWPGAVLHRLACQLGVARARQLALWQQPLTARKAVALDLADELADDLRLALRRAEELLDGVEPDGGEDFAVVRRLLLDAPGTSVDEALGSHLAAADRLLRRPQRTVEPVATTSAAAL</sequence>
<dbReference type="InterPro" id="IPR029045">
    <property type="entry name" value="ClpP/crotonase-like_dom_sf"/>
</dbReference>
<dbReference type="GO" id="GO:0016853">
    <property type="term" value="F:isomerase activity"/>
    <property type="evidence" value="ECO:0007669"/>
    <property type="project" value="UniProtKB-KW"/>
</dbReference>
<dbReference type="NCBIfam" id="NF042431">
    <property type="entry name" value="EnCoAhydt_DpgB"/>
    <property type="match status" value="1"/>
</dbReference>
<organism evidence="1 2">
    <name type="scientific">Kribbella soli</name>
    <dbReference type="NCBI Taxonomy" id="1124743"/>
    <lineage>
        <taxon>Bacteria</taxon>
        <taxon>Bacillati</taxon>
        <taxon>Actinomycetota</taxon>
        <taxon>Actinomycetes</taxon>
        <taxon>Propionibacteriales</taxon>
        <taxon>Kribbellaceae</taxon>
        <taxon>Kribbella</taxon>
    </lineage>
</organism>
<dbReference type="AlphaFoldDB" id="A0A4R0HC56"/>
<protein>
    <submittedName>
        <fullName evidence="1">Enoyl-CoA hydratase/isomerase family protein</fullName>
    </submittedName>
</protein>
<dbReference type="SUPFAM" id="SSF52096">
    <property type="entry name" value="ClpP/crotonase"/>
    <property type="match status" value="1"/>
</dbReference>
<accession>A0A4R0HC56</accession>
<dbReference type="EMBL" id="SJJZ01000003">
    <property type="protein sequence ID" value="TCC06312.1"/>
    <property type="molecule type" value="Genomic_DNA"/>
</dbReference>
<dbReference type="PANTHER" id="PTHR43459">
    <property type="entry name" value="ENOYL-COA HYDRATASE"/>
    <property type="match status" value="1"/>
</dbReference>
<evidence type="ECO:0000313" key="1">
    <source>
        <dbReference type="EMBL" id="TCC06312.1"/>
    </source>
</evidence>
<proteinExistence type="predicted"/>
<dbReference type="Proteomes" id="UP000292346">
    <property type="component" value="Unassembled WGS sequence"/>
</dbReference>
<evidence type="ECO:0000313" key="2">
    <source>
        <dbReference type="Proteomes" id="UP000292346"/>
    </source>
</evidence>